<gene>
    <name evidence="2" type="ORF">COY52_02730</name>
</gene>
<organism evidence="2 3">
    <name type="scientific">Candidatus Desantisbacteria bacterium CG_4_10_14_0_8_um_filter_48_22</name>
    <dbReference type="NCBI Taxonomy" id="1974543"/>
    <lineage>
        <taxon>Bacteria</taxon>
        <taxon>Candidatus Desantisiibacteriota</taxon>
    </lineage>
</organism>
<dbReference type="InterPro" id="IPR017853">
    <property type="entry name" value="GH"/>
</dbReference>
<dbReference type="Gene3D" id="2.60.40.10">
    <property type="entry name" value="Immunoglobulins"/>
    <property type="match status" value="1"/>
</dbReference>
<dbReference type="Proteomes" id="UP000229307">
    <property type="component" value="Unassembled WGS sequence"/>
</dbReference>
<proteinExistence type="predicted"/>
<comment type="caution">
    <text evidence="2">The sequence shown here is derived from an EMBL/GenBank/DDBJ whole genome shotgun (WGS) entry which is preliminary data.</text>
</comment>
<name>A0A2M7SE96_9BACT</name>
<evidence type="ECO:0000256" key="1">
    <source>
        <dbReference type="SAM" id="MobiDB-lite"/>
    </source>
</evidence>
<dbReference type="Gene3D" id="3.20.20.80">
    <property type="entry name" value="Glycosidases"/>
    <property type="match status" value="1"/>
</dbReference>
<dbReference type="InterPro" id="IPR008979">
    <property type="entry name" value="Galactose-bd-like_sf"/>
</dbReference>
<evidence type="ECO:0000313" key="2">
    <source>
        <dbReference type="EMBL" id="PIZ17801.1"/>
    </source>
</evidence>
<accession>A0A2M7SE96</accession>
<feature type="compositionally biased region" description="Basic and acidic residues" evidence="1">
    <location>
        <begin position="149"/>
        <end position="171"/>
    </location>
</feature>
<dbReference type="SUPFAM" id="SSF51445">
    <property type="entry name" value="(Trans)glycosidases"/>
    <property type="match status" value="1"/>
</dbReference>
<dbReference type="EMBL" id="PFMR01000085">
    <property type="protein sequence ID" value="PIZ17801.1"/>
    <property type="molecule type" value="Genomic_DNA"/>
</dbReference>
<reference evidence="3" key="1">
    <citation type="submission" date="2017-09" db="EMBL/GenBank/DDBJ databases">
        <title>Depth-based differentiation of microbial function through sediment-hosted aquifers and enrichment of novel symbionts in the deep terrestrial subsurface.</title>
        <authorList>
            <person name="Probst A.J."/>
            <person name="Ladd B."/>
            <person name="Jarett J.K."/>
            <person name="Geller-Mcgrath D.E."/>
            <person name="Sieber C.M.K."/>
            <person name="Emerson J.B."/>
            <person name="Anantharaman K."/>
            <person name="Thomas B.C."/>
            <person name="Malmstrom R."/>
            <person name="Stieglmeier M."/>
            <person name="Klingl A."/>
            <person name="Woyke T."/>
            <person name="Ryan C.M."/>
            <person name="Banfield J.F."/>
        </authorList>
    </citation>
    <scope>NUCLEOTIDE SEQUENCE [LARGE SCALE GENOMIC DNA]</scope>
</reference>
<evidence type="ECO:0000313" key="3">
    <source>
        <dbReference type="Proteomes" id="UP000229307"/>
    </source>
</evidence>
<dbReference type="InterPro" id="IPR013783">
    <property type="entry name" value="Ig-like_fold"/>
</dbReference>
<sequence>MVIPLVLTFSFCLPYTLHLIRPDQYRGETSPCLCAGWALSTVCWAEDASCEFTKLPSEVGEGEKFEVTVSYDIPEDAGQQILQCEMKDKDSVNVLKAQSPRVKGKGEKTLTFVAPKMDQMEAIVMACWAGTDWQNPVAPIKFSDPIPVVEKRSAPQPKEEKKEASKSEETSKISVESVSKLEIFSKSEVKESGEPPGKEATCAIADLPGEVVEGKEFMTTVEYSIPSSAGKARLNCEMKDMSNNVLKSESPEVKGKGKATFSFTAPVLSTGQVVIAAWLGQDWQQPLAPIQFSEPIPITGKEMSGMPGGKPDVEKGKNGSIAVFRDSLPGMDGTGIADAVVTGLRGSGFGVTVLDSEKIRNSSILNIENFDCLVIAGGADYFPASASASLLRFLTRGGDLVTLGGYAFKELVWNFNGKWMTKSQIEETISSVQPQNMLFDFEDEPSGWRRATNDVSTPGSLEADKGYKGKGAKIFIPGLTGWDNWSAGIDGSISEGQDLVCFWAKGSQRTKQIAVEIGERDGSRWIATVNMGTEWKHYCLLPEAFAYWKDNTSKGRGGKGDAVKLENASIISIGLAYSHTSVEGGQHEIWIDEVGIAKNPYPKMDLTARMKVPVFNDAYSAYVINDVAKAEINSAQALLESGLNLAGVTGGDFAIAYPNQTGGRYVPLINAYDKYGRYKGAIASMLVNYSKAMKNSVIACFGIKDPGFYKDPSFIPALSKIIGAMKNGLFLGSISPGRLTYEPGKEALFSARVCNLGSAAKQANAEISVVKDGKTVFSKAFEIGLEPGKNQAVECGWVTPMDAGSYMLRVVLRESGKGVSDIAEHMFDVAPMPPVQQGFMKVSADKKHLVYPDGKRFFCIGSNYHGWFDRCWNEWKEYFDPVKMELDFRKAHEAGINTFRLFLYKLADDIMKDDFHKIDIMLTFARRYDIHLLVHLARYGQMEKSQECIRKLCAHLKDEPMVLGYDIQNEPWLPAIIAEKYPAGIKLPITDIQDGVNKFGIYVGENLGEWTTFPKLKDNKVPMLDDEVVKAGDESFRIWIKLNKDAIREVDKNHLVTVGFNTPFSAFPCASELDFISHHVYVRPFSYDSVIQNITTFDRIAAVWPEKPVSFGEFGYSNGIMMGSRYLDFYSSAVGEMIHYLYPLSRGYEGSYKWMLNDNPNAWRGDDNFYEERFGFFYYDGTPFGHRKPIAHATQFLSEYINRAGPTGTMETAQAQNMIGTGYVFKGDKALFIGNTEYKSDGLQFKGGKPANVMLDWGSGKLKIMSTCDLQVKISPSKFLSTLKSGSKITGRNAGSKKDGDLLILDLLEGEAVTIQ</sequence>
<dbReference type="SUPFAM" id="SSF49785">
    <property type="entry name" value="Galactose-binding domain-like"/>
    <property type="match status" value="1"/>
</dbReference>
<evidence type="ECO:0008006" key="4">
    <source>
        <dbReference type="Google" id="ProtNLM"/>
    </source>
</evidence>
<protein>
    <recommendedName>
        <fullName evidence="4">Glycoside hydrolase family 5 domain-containing protein</fullName>
    </recommendedName>
</protein>
<feature type="region of interest" description="Disordered" evidence="1">
    <location>
        <begin position="148"/>
        <end position="171"/>
    </location>
</feature>